<evidence type="ECO:0000313" key="6">
    <source>
        <dbReference type="Proteomes" id="UP000013750"/>
    </source>
</evidence>
<proteinExistence type="predicted"/>
<dbReference type="AlphaFoldDB" id="R2VJH5"/>
<evidence type="ECO:0000256" key="2">
    <source>
        <dbReference type="SAM" id="SignalP"/>
    </source>
</evidence>
<dbReference type="RefSeq" id="WP_010779255.1">
    <property type="nucleotide sequence ID" value="NZ_ASWH01000002.1"/>
</dbReference>
<dbReference type="EMBL" id="AJDQ01000004">
    <property type="protein sequence ID" value="EOI57831.1"/>
    <property type="molecule type" value="Genomic_DNA"/>
</dbReference>
<dbReference type="Pfam" id="PF15983">
    <property type="entry name" value="DUF4767"/>
    <property type="match status" value="1"/>
</dbReference>
<accession>R2VJH5</accession>
<feature type="signal peptide" evidence="2">
    <location>
        <begin position="1"/>
        <end position="23"/>
    </location>
</feature>
<evidence type="ECO:0000313" key="7">
    <source>
        <dbReference type="Proteomes" id="UP000014160"/>
    </source>
</evidence>
<dbReference type="InterPro" id="IPR031927">
    <property type="entry name" value="DUF4767"/>
</dbReference>
<gene>
    <name evidence="5" type="ORF">I592_03555</name>
    <name evidence="4" type="ORF">UKC_00806</name>
</gene>
<dbReference type="OrthoDB" id="2149782at2"/>
<keyword evidence="2" id="KW-0732">Signal</keyword>
<evidence type="ECO:0000256" key="1">
    <source>
        <dbReference type="SAM" id="MobiDB-lite"/>
    </source>
</evidence>
<feature type="compositionally biased region" description="Low complexity" evidence="1">
    <location>
        <begin position="28"/>
        <end position="73"/>
    </location>
</feature>
<dbReference type="EMBL" id="ASWH01000002">
    <property type="protein sequence ID" value="EOW79415.1"/>
    <property type="molecule type" value="Genomic_DNA"/>
</dbReference>
<dbReference type="Proteomes" id="UP000013750">
    <property type="component" value="Unassembled WGS sequence"/>
</dbReference>
<feature type="region of interest" description="Disordered" evidence="1">
    <location>
        <begin position="23"/>
        <end position="83"/>
    </location>
</feature>
<evidence type="ECO:0000313" key="5">
    <source>
        <dbReference type="EMBL" id="EOW79415.1"/>
    </source>
</evidence>
<protein>
    <recommendedName>
        <fullName evidence="3">DUF4767 domain-containing protein</fullName>
    </recommendedName>
</protein>
<dbReference type="HOGENOM" id="CLU_061542_0_1_9"/>
<reference evidence="4 6" key="1">
    <citation type="submission" date="2013-02" db="EMBL/GenBank/DDBJ databases">
        <title>The Genome Sequence of Enterococcus gilvus ATCC BAA-350.</title>
        <authorList>
            <consortium name="The Broad Institute Genome Sequencing Platform"/>
            <consortium name="The Broad Institute Genome Sequencing Center for Infectious Disease"/>
            <person name="Earl A.M."/>
            <person name="Gilmore M.S."/>
            <person name="Lebreton F."/>
            <person name="Walker B."/>
            <person name="Young S.K."/>
            <person name="Zeng Q."/>
            <person name="Gargeya S."/>
            <person name="Fitzgerald M."/>
            <person name="Haas B."/>
            <person name="Abouelleil A."/>
            <person name="Alvarado L."/>
            <person name="Arachchi H.M."/>
            <person name="Berlin A.M."/>
            <person name="Chapman S.B."/>
            <person name="Dewar J."/>
            <person name="Goldberg J."/>
            <person name="Griggs A."/>
            <person name="Gujja S."/>
            <person name="Hansen M."/>
            <person name="Howarth C."/>
            <person name="Imamovic A."/>
            <person name="Larimer J."/>
            <person name="McCowan C."/>
            <person name="Murphy C."/>
            <person name="Neiman D."/>
            <person name="Pearson M."/>
            <person name="Priest M."/>
            <person name="Roberts A."/>
            <person name="Saif S."/>
            <person name="Shea T."/>
            <person name="Sisk P."/>
            <person name="Sykes S."/>
            <person name="Wortman J."/>
            <person name="Nusbaum C."/>
            <person name="Birren B."/>
        </authorList>
    </citation>
    <scope>NUCLEOTIDE SEQUENCE [LARGE SCALE GENOMIC DNA]</scope>
    <source>
        <strain evidence="4 6">ATCC BAA-350</strain>
    </source>
</reference>
<evidence type="ECO:0000313" key="4">
    <source>
        <dbReference type="EMBL" id="EOI57831.1"/>
    </source>
</evidence>
<dbReference type="PROSITE" id="PS51257">
    <property type="entry name" value="PROKAR_LIPOPROTEIN"/>
    <property type="match status" value="1"/>
</dbReference>
<dbReference type="PATRIC" id="fig|1158614.3.peg.835"/>
<feature type="chain" id="PRO_5004366469" description="DUF4767 domain-containing protein" evidence="2">
    <location>
        <begin position="24"/>
        <end position="225"/>
    </location>
</feature>
<name>R2VJH5_9ENTE</name>
<comment type="caution">
    <text evidence="4">The sequence shown here is derived from an EMBL/GenBank/DDBJ whole genome shotgun (WGS) entry which is preliminary data.</text>
</comment>
<evidence type="ECO:0000259" key="3">
    <source>
        <dbReference type="Pfam" id="PF15983"/>
    </source>
</evidence>
<dbReference type="Proteomes" id="UP000014160">
    <property type="component" value="Unassembled WGS sequence"/>
</dbReference>
<dbReference type="eggNOG" id="ENOG5032H42">
    <property type="taxonomic scope" value="Bacteria"/>
</dbReference>
<feature type="domain" description="DUF4767" evidence="3">
    <location>
        <begin position="78"/>
        <end position="219"/>
    </location>
</feature>
<organism evidence="4 6">
    <name type="scientific">Enterococcus gilvus ATCC BAA-350</name>
    <dbReference type="NCBI Taxonomy" id="1158614"/>
    <lineage>
        <taxon>Bacteria</taxon>
        <taxon>Bacillati</taxon>
        <taxon>Bacillota</taxon>
        <taxon>Bacilli</taxon>
        <taxon>Lactobacillales</taxon>
        <taxon>Enterococcaceae</taxon>
        <taxon>Enterococcus</taxon>
    </lineage>
</organism>
<reference evidence="5 7" key="2">
    <citation type="submission" date="2013-03" db="EMBL/GenBank/DDBJ databases">
        <title>The Genome Sequence of Enterococcus gilvus ATCC BAA-350 (PacBio/Illumina hybrid assembly).</title>
        <authorList>
            <consortium name="The Broad Institute Genomics Platform"/>
            <consortium name="The Broad Institute Genome Sequencing Center for Infectious Disease"/>
            <person name="Earl A."/>
            <person name="Russ C."/>
            <person name="Gilmore M."/>
            <person name="Surin D."/>
            <person name="Walker B."/>
            <person name="Young S."/>
            <person name="Zeng Q."/>
            <person name="Gargeya S."/>
            <person name="Fitzgerald M."/>
            <person name="Haas B."/>
            <person name="Abouelleil A."/>
            <person name="Allen A.W."/>
            <person name="Alvarado L."/>
            <person name="Arachchi H.M."/>
            <person name="Berlin A.M."/>
            <person name="Chapman S.B."/>
            <person name="Gainer-Dewar J."/>
            <person name="Goldberg J."/>
            <person name="Griggs A."/>
            <person name="Gujja S."/>
            <person name="Hansen M."/>
            <person name="Howarth C."/>
            <person name="Imamovic A."/>
            <person name="Ireland A."/>
            <person name="Larimer J."/>
            <person name="McCowan C."/>
            <person name="Murphy C."/>
            <person name="Pearson M."/>
            <person name="Poon T.W."/>
            <person name="Priest M."/>
            <person name="Roberts A."/>
            <person name="Saif S."/>
            <person name="Shea T."/>
            <person name="Sisk P."/>
            <person name="Sykes S."/>
            <person name="Wortman J."/>
            <person name="Nusbaum C."/>
            <person name="Birren B."/>
        </authorList>
    </citation>
    <scope>NUCLEOTIDE SEQUENCE [LARGE SCALE GENOMIC DNA]</scope>
    <source>
        <strain evidence="5 7">ATCC BAA-350</strain>
    </source>
</reference>
<keyword evidence="7" id="KW-1185">Reference proteome</keyword>
<sequence length="225" mass="23770">MKNSVISMGVLIGLLALSGCSKSEDTTTKNSSTSQTSISTTISSTKQSNITTSSITSTTSSTSQSIESTSETISEPETAWNAEKSGTLDSFMTGWGQEMGQTYGAYQPNNNVNYYGVQFPSEVVGANAKMPIAINDIIVSSEWSETGESSAEYSIVAAYSDAQTGSPKASMSRHVYLFGFTNDQPVVLVSMQNQGMPDGALHFRLTENAALTNGFQGIVAGNVSE</sequence>